<name>A0A2T0SC75_9PSEU</name>
<evidence type="ECO:0000313" key="1">
    <source>
        <dbReference type="EMBL" id="PRY31012.1"/>
    </source>
</evidence>
<organism evidence="1 2">
    <name type="scientific">Umezawaea tangerina</name>
    <dbReference type="NCBI Taxonomy" id="84725"/>
    <lineage>
        <taxon>Bacteria</taxon>
        <taxon>Bacillati</taxon>
        <taxon>Actinomycetota</taxon>
        <taxon>Actinomycetes</taxon>
        <taxon>Pseudonocardiales</taxon>
        <taxon>Pseudonocardiaceae</taxon>
        <taxon>Umezawaea</taxon>
    </lineage>
</organism>
<evidence type="ECO:0000313" key="2">
    <source>
        <dbReference type="Proteomes" id="UP000239494"/>
    </source>
</evidence>
<sequence length="116" mass="11683">MTSTLSSPSTLVDDRAALVDEVSALLADQPDLLAAHGTVAVLRGFDRASREARDAVTAVVRAHGGRVLDLTAASCAGGVQDLPAVDLVVAVSRSVIGTAERAAGTWGAPLLAVAPL</sequence>
<accession>A0A2T0SC75</accession>
<dbReference type="Proteomes" id="UP000239494">
    <property type="component" value="Unassembled WGS sequence"/>
</dbReference>
<evidence type="ECO:0008006" key="3">
    <source>
        <dbReference type="Google" id="ProtNLM"/>
    </source>
</evidence>
<keyword evidence="2" id="KW-1185">Reference proteome</keyword>
<comment type="caution">
    <text evidence="1">The sequence shown here is derived from an EMBL/GenBank/DDBJ whole genome shotgun (WGS) entry which is preliminary data.</text>
</comment>
<dbReference type="RefSeq" id="WP_106196674.1">
    <property type="nucleotide sequence ID" value="NZ_PVTF01000023.1"/>
</dbReference>
<proteinExistence type="predicted"/>
<dbReference type="OrthoDB" id="3678311at2"/>
<reference evidence="1 2" key="1">
    <citation type="submission" date="2018-03" db="EMBL/GenBank/DDBJ databases">
        <title>Genomic Encyclopedia of Archaeal and Bacterial Type Strains, Phase II (KMG-II): from individual species to whole genera.</title>
        <authorList>
            <person name="Goeker M."/>
        </authorList>
    </citation>
    <scope>NUCLEOTIDE SEQUENCE [LARGE SCALE GENOMIC DNA]</scope>
    <source>
        <strain evidence="1 2">DSM 44720</strain>
    </source>
</reference>
<gene>
    <name evidence="1" type="ORF">CLV43_123114</name>
</gene>
<dbReference type="EMBL" id="PVTF01000023">
    <property type="protein sequence ID" value="PRY31012.1"/>
    <property type="molecule type" value="Genomic_DNA"/>
</dbReference>
<dbReference type="AlphaFoldDB" id="A0A2T0SC75"/>
<protein>
    <recommendedName>
        <fullName evidence="3">SIS domain-containing protein</fullName>
    </recommendedName>
</protein>